<dbReference type="AlphaFoldDB" id="A0A6G1KNL4"/>
<keyword evidence="3" id="KW-1185">Reference proteome</keyword>
<protein>
    <submittedName>
        <fullName evidence="2">Uncharacterized protein</fullName>
    </submittedName>
</protein>
<gene>
    <name evidence="2" type="ORF">K504DRAFT_445433</name>
</gene>
<evidence type="ECO:0000256" key="1">
    <source>
        <dbReference type="SAM" id="MobiDB-lite"/>
    </source>
</evidence>
<feature type="compositionally biased region" description="Basic residues" evidence="1">
    <location>
        <begin position="277"/>
        <end position="291"/>
    </location>
</feature>
<feature type="region of interest" description="Disordered" evidence="1">
    <location>
        <begin position="260"/>
        <end position="306"/>
    </location>
</feature>
<sequence length="306" mass="35732">MPSSDYRKLAQFNEIEGNSDKKDPRPTKYYNLPVEHCDLPASRSRDPTINNKSKLAVVRSFCPHTEPQWERFYEVTLSEAKAMCKQHPQTSWGSTPGGKRSSMRARVNAQLAKLDKSSPVVGKALFSWRMRNVYNSLLRKTLHCTWPEYVNEEDARAYAGHTVPEWYLFHKLTHEEGMRLRALQPKWKFKQITSAERARMHTRINEQLKEHGAPEANKFTFTRRMNQVHTYQSRSTYTGEMKPLSFYLRNSTEELLREMPDDGTEEEILRDAIQKSRVSKKTKKAKKKKKTTTTPVKDEKNKSHLP</sequence>
<name>A0A6G1KNL4_9PLEO</name>
<evidence type="ECO:0000313" key="3">
    <source>
        <dbReference type="Proteomes" id="UP000799428"/>
    </source>
</evidence>
<dbReference type="OrthoDB" id="3799196at2759"/>
<dbReference type="EMBL" id="MU005764">
    <property type="protein sequence ID" value="KAF2714429.1"/>
    <property type="molecule type" value="Genomic_DNA"/>
</dbReference>
<proteinExistence type="predicted"/>
<dbReference type="Proteomes" id="UP000799428">
    <property type="component" value="Unassembled WGS sequence"/>
</dbReference>
<feature type="region of interest" description="Disordered" evidence="1">
    <location>
        <begin position="1"/>
        <end position="26"/>
    </location>
</feature>
<reference evidence="2" key="1">
    <citation type="journal article" date="2020" name="Stud. Mycol.">
        <title>101 Dothideomycetes genomes: a test case for predicting lifestyles and emergence of pathogens.</title>
        <authorList>
            <person name="Haridas S."/>
            <person name="Albert R."/>
            <person name="Binder M."/>
            <person name="Bloem J."/>
            <person name="Labutti K."/>
            <person name="Salamov A."/>
            <person name="Andreopoulos B."/>
            <person name="Baker S."/>
            <person name="Barry K."/>
            <person name="Bills G."/>
            <person name="Bluhm B."/>
            <person name="Cannon C."/>
            <person name="Castanera R."/>
            <person name="Culley D."/>
            <person name="Daum C."/>
            <person name="Ezra D."/>
            <person name="Gonzalez J."/>
            <person name="Henrissat B."/>
            <person name="Kuo A."/>
            <person name="Liang C."/>
            <person name="Lipzen A."/>
            <person name="Lutzoni F."/>
            <person name="Magnuson J."/>
            <person name="Mondo S."/>
            <person name="Nolan M."/>
            <person name="Ohm R."/>
            <person name="Pangilinan J."/>
            <person name="Park H.-J."/>
            <person name="Ramirez L."/>
            <person name="Alfaro M."/>
            <person name="Sun H."/>
            <person name="Tritt A."/>
            <person name="Yoshinaga Y."/>
            <person name="Zwiers L.-H."/>
            <person name="Turgeon B."/>
            <person name="Goodwin S."/>
            <person name="Spatafora J."/>
            <person name="Crous P."/>
            <person name="Grigoriev I."/>
        </authorList>
    </citation>
    <scope>NUCLEOTIDE SEQUENCE</scope>
    <source>
        <strain evidence="2">CBS 279.74</strain>
    </source>
</reference>
<evidence type="ECO:0000313" key="2">
    <source>
        <dbReference type="EMBL" id="KAF2714429.1"/>
    </source>
</evidence>
<organism evidence="2 3">
    <name type="scientific">Pleomassaria siparia CBS 279.74</name>
    <dbReference type="NCBI Taxonomy" id="1314801"/>
    <lineage>
        <taxon>Eukaryota</taxon>
        <taxon>Fungi</taxon>
        <taxon>Dikarya</taxon>
        <taxon>Ascomycota</taxon>
        <taxon>Pezizomycotina</taxon>
        <taxon>Dothideomycetes</taxon>
        <taxon>Pleosporomycetidae</taxon>
        <taxon>Pleosporales</taxon>
        <taxon>Pleomassariaceae</taxon>
        <taxon>Pleomassaria</taxon>
    </lineage>
</organism>
<accession>A0A6G1KNL4</accession>
<feature type="compositionally biased region" description="Basic and acidic residues" evidence="1">
    <location>
        <begin position="296"/>
        <end position="306"/>
    </location>
</feature>